<dbReference type="AlphaFoldDB" id="A0A0A7RZB8"/>
<dbReference type="Pfam" id="PF10080">
    <property type="entry name" value="FtrD-like"/>
    <property type="match status" value="1"/>
</dbReference>
<evidence type="ECO:0000313" key="4">
    <source>
        <dbReference type="Proteomes" id="UP000030901"/>
    </source>
</evidence>
<accession>A0A0A7RZB8</accession>
<sequence>MLQYLIKVTDNTFIPAVIAAFLISALRIMGSPIRKKVCLSFLLGCSIALVYAILKRNTGIAVREYYDLSLLCSWMIIIILTLFSIWIVYLKQKQPKAKSLWQCLANICLILLLSIDIALVMPNLFLYPFEFGVGMESIFNSDYLYKWLSFTLTILLMLFITIFIYRIAKQLSNCFVMSFISIALAIFTTQNFITIAQIMIVRRFISYQPWLMDLVIFVLSHVNFFIWVFIVLNLFLAIFLYIKGKTTPLVGQNPAQIRRIKANIRQDRRRVCMILAASAITAYTITRLRYIYDKGVEISPAEPISLDNNGLIVIPLIKVNDGNLHRFGYETRDGTIVRFIIIKKSENAYGVGLDACDICGASGYYQRGDQVVCSLCDVVMNIATIGFPGGCNPVPLKFKVIDGNIVIKPNYLEAEKNRFK</sequence>
<feature type="transmembrane region" description="Helical" evidence="1">
    <location>
        <begin position="12"/>
        <end position="30"/>
    </location>
</feature>
<evidence type="ECO:0000259" key="2">
    <source>
        <dbReference type="Pfam" id="PF10080"/>
    </source>
</evidence>
<dbReference type="EMBL" id="CP009056">
    <property type="protein sequence ID" value="AJA44649.1"/>
    <property type="molecule type" value="Genomic_DNA"/>
</dbReference>
<reference evidence="3 4" key="1">
    <citation type="journal article" date="2014" name="Appl. Environ. Microbiol.">
        <title>Gut symbionts from distinct hosts exhibit genotoxic activity via divergent colibactin biosynthetic pathways.</title>
        <authorList>
            <person name="Engel P."/>
            <person name="Vizcaino M.I."/>
            <person name="Crawford J.M."/>
        </authorList>
    </citation>
    <scope>NUCLEOTIDE SEQUENCE [LARGE SCALE GENOMIC DNA]</scope>
    <source>
        <strain evidence="3 4">PEB0191</strain>
    </source>
</reference>
<proteinExistence type="predicted"/>
<keyword evidence="1" id="KW-0812">Transmembrane</keyword>
<feature type="transmembrane region" description="Helical" evidence="1">
    <location>
        <begin position="66"/>
        <end position="89"/>
    </location>
</feature>
<gene>
    <name evidence="3" type="ORF">FPB0191_00823</name>
</gene>
<dbReference type="OrthoDB" id="9792533at2"/>
<feature type="transmembrane region" description="Helical" evidence="1">
    <location>
        <begin position="175"/>
        <end position="202"/>
    </location>
</feature>
<dbReference type="HOGENOM" id="CLU_045824_0_0_6"/>
<dbReference type="InterPro" id="IPR018758">
    <property type="entry name" value="FtrD-like"/>
</dbReference>
<feature type="transmembrane region" description="Helical" evidence="1">
    <location>
        <begin position="271"/>
        <end position="292"/>
    </location>
</feature>
<feature type="transmembrane region" description="Helical" evidence="1">
    <location>
        <begin position="37"/>
        <end position="54"/>
    </location>
</feature>
<dbReference type="STRING" id="1267021.FPB0191_00823"/>
<dbReference type="Proteomes" id="UP000030901">
    <property type="component" value="Chromosome"/>
</dbReference>
<feature type="domain" description="Membrane iron-sulfur containing protein FtrD-like" evidence="2">
    <location>
        <begin position="319"/>
        <end position="419"/>
    </location>
</feature>
<organism evidence="3 4">
    <name type="scientific">Frischella perrara</name>
    <dbReference type="NCBI Taxonomy" id="1267021"/>
    <lineage>
        <taxon>Bacteria</taxon>
        <taxon>Pseudomonadati</taxon>
        <taxon>Pseudomonadota</taxon>
        <taxon>Gammaproteobacteria</taxon>
        <taxon>Orbales</taxon>
        <taxon>Orbaceae</taxon>
        <taxon>Frischella</taxon>
    </lineage>
</organism>
<evidence type="ECO:0000256" key="1">
    <source>
        <dbReference type="SAM" id="Phobius"/>
    </source>
</evidence>
<feature type="transmembrane region" description="Helical" evidence="1">
    <location>
        <begin position="147"/>
        <end position="168"/>
    </location>
</feature>
<dbReference type="KEGG" id="fpp:FPB0191_00823"/>
<feature type="transmembrane region" description="Helical" evidence="1">
    <location>
        <begin position="101"/>
        <end position="127"/>
    </location>
</feature>
<protein>
    <submittedName>
        <fullName evidence="3">Putative membrane protein</fullName>
    </submittedName>
</protein>
<evidence type="ECO:0000313" key="3">
    <source>
        <dbReference type="EMBL" id="AJA44649.1"/>
    </source>
</evidence>
<feature type="transmembrane region" description="Helical" evidence="1">
    <location>
        <begin position="214"/>
        <end position="242"/>
    </location>
</feature>
<keyword evidence="1" id="KW-1133">Transmembrane helix</keyword>
<keyword evidence="1" id="KW-0472">Membrane</keyword>
<keyword evidence="4" id="KW-1185">Reference proteome</keyword>
<name>A0A0A7RZB8_FRIPE</name>
<dbReference type="RefSeq" id="WP_052236748.1">
    <property type="nucleotide sequence ID" value="NZ_CP009056.1"/>
</dbReference>